<comment type="similarity">
    <text evidence="1">Belongs to the GppA/Ppx family.</text>
</comment>
<organism evidence="4 5">
    <name type="scientific">Amycolatopsis albispora</name>
    <dbReference type="NCBI Taxonomy" id="1804986"/>
    <lineage>
        <taxon>Bacteria</taxon>
        <taxon>Bacillati</taxon>
        <taxon>Actinomycetota</taxon>
        <taxon>Actinomycetes</taxon>
        <taxon>Pseudonocardiales</taxon>
        <taxon>Pseudonocardiaceae</taxon>
        <taxon>Amycolatopsis</taxon>
    </lineage>
</organism>
<accession>A0A344L2B0</accession>
<dbReference type="SUPFAM" id="SSF53067">
    <property type="entry name" value="Actin-like ATPase domain"/>
    <property type="match status" value="2"/>
</dbReference>
<dbReference type="Pfam" id="PF02541">
    <property type="entry name" value="Ppx-GppA"/>
    <property type="match status" value="1"/>
</dbReference>
<dbReference type="InterPro" id="IPR050273">
    <property type="entry name" value="GppA/Ppx_hydrolase"/>
</dbReference>
<dbReference type="AlphaFoldDB" id="A0A344L2B0"/>
<protein>
    <recommendedName>
        <fullName evidence="3">Ppx/GppA phosphatase N-terminal domain-containing protein</fullName>
    </recommendedName>
</protein>
<evidence type="ECO:0000256" key="2">
    <source>
        <dbReference type="ARBA" id="ARBA00022801"/>
    </source>
</evidence>
<keyword evidence="2" id="KW-0378">Hydrolase</keyword>
<dbReference type="CDD" id="cd24056">
    <property type="entry name" value="ASKHA_NBD_MtPPX1-like"/>
    <property type="match status" value="1"/>
</dbReference>
<dbReference type="GO" id="GO:0016462">
    <property type="term" value="F:pyrophosphatase activity"/>
    <property type="evidence" value="ECO:0007669"/>
    <property type="project" value="TreeGrafter"/>
</dbReference>
<dbReference type="KEGG" id="aab:A4R43_06260"/>
<evidence type="ECO:0000313" key="5">
    <source>
        <dbReference type="Proteomes" id="UP000250434"/>
    </source>
</evidence>
<dbReference type="Gene3D" id="3.30.420.150">
    <property type="entry name" value="Exopolyphosphatase. Domain 2"/>
    <property type="match status" value="1"/>
</dbReference>
<reference evidence="4 5" key="1">
    <citation type="submission" date="2016-04" db="EMBL/GenBank/DDBJ databases">
        <title>Complete genome sequence and analysis of deep-sea sediment isolate, Amycolatopsis sp. WP1.</title>
        <authorList>
            <person name="Wang H."/>
            <person name="Chen S."/>
            <person name="Wu Q."/>
        </authorList>
    </citation>
    <scope>NUCLEOTIDE SEQUENCE [LARGE SCALE GENOMIC DNA]</scope>
    <source>
        <strain evidence="4 5">WP1</strain>
    </source>
</reference>
<evidence type="ECO:0000256" key="1">
    <source>
        <dbReference type="ARBA" id="ARBA00007125"/>
    </source>
</evidence>
<dbReference type="InterPro" id="IPR043129">
    <property type="entry name" value="ATPase_NBD"/>
</dbReference>
<dbReference type="EMBL" id="CP015163">
    <property type="protein sequence ID" value="AXB42184.1"/>
    <property type="molecule type" value="Genomic_DNA"/>
</dbReference>
<dbReference type="InterPro" id="IPR003695">
    <property type="entry name" value="Ppx_GppA_N"/>
</dbReference>
<name>A0A344L2B0_9PSEU</name>
<dbReference type="FunFam" id="3.30.420.150:FF:000006">
    <property type="entry name" value="Ppx/GppA family phosphatase"/>
    <property type="match status" value="1"/>
</dbReference>
<dbReference type="PANTHER" id="PTHR30005">
    <property type="entry name" value="EXOPOLYPHOSPHATASE"/>
    <property type="match status" value="1"/>
</dbReference>
<sequence>MLDIGSNCAQLQIVDGAPGAPPLPALAIKEPTRLAEEIEDNGALSEDGVARVIRAVGEAMVAARQNHVEELFVYATSAIRDAANRDAVLDRIENDTGIRPQFLTGEDEARLTYAAAHRWYGWSAGRILLLDIGGGSLEIALGRDAKPELALSLPLGAGRLTRAFLPDDPPTRAQLRKLRRHVRATLREISDRLRWEGPAARTVATSKTFKQLARVCGAAPQRKGPFVRRELRAADLRRLLPELAAKPAAKRAKMRGISAGRARQIVAGAVVAEQAMKAFDLESVELCPWALREGVILRYLAGLPDQVPDLHLQPVRGAARPEDAVPLRPVADGDLPLP</sequence>
<proteinExistence type="inferred from homology"/>
<evidence type="ECO:0000259" key="3">
    <source>
        <dbReference type="Pfam" id="PF02541"/>
    </source>
</evidence>
<feature type="domain" description="Ppx/GppA phosphatase N-terminal" evidence="3">
    <location>
        <begin position="28"/>
        <end position="300"/>
    </location>
</feature>
<dbReference type="Proteomes" id="UP000250434">
    <property type="component" value="Chromosome"/>
</dbReference>
<gene>
    <name evidence="4" type="ORF">A4R43_06260</name>
</gene>
<keyword evidence="5" id="KW-1185">Reference proteome</keyword>
<dbReference type="PANTHER" id="PTHR30005:SF0">
    <property type="entry name" value="RETROGRADE REGULATION PROTEIN 2"/>
    <property type="match status" value="1"/>
</dbReference>
<dbReference type="Gene3D" id="3.30.420.40">
    <property type="match status" value="1"/>
</dbReference>
<evidence type="ECO:0000313" key="4">
    <source>
        <dbReference type="EMBL" id="AXB42184.1"/>
    </source>
</evidence>